<dbReference type="SUPFAM" id="SSF48452">
    <property type="entry name" value="TPR-like"/>
    <property type="match status" value="1"/>
</dbReference>
<dbReference type="SUPFAM" id="SSF46894">
    <property type="entry name" value="C-terminal effector domain of the bipartite response regulators"/>
    <property type="match status" value="1"/>
</dbReference>
<keyword evidence="1" id="KW-0805">Transcription regulation</keyword>
<name>A0ABP5GGF8_9ACTN</name>
<keyword evidence="2" id="KW-0804">Transcription</keyword>
<dbReference type="InterPro" id="IPR036388">
    <property type="entry name" value="WH-like_DNA-bd_sf"/>
</dbReference>
<comment type="caution">
    <text evidence="4">The sequence shown here is derived from an EMBL/GenBank/DDBJ whole genome shotgun (WGS) entry which is preliminary data.</text>
</comment>
<evidence type="ECO:0000256" key="2">
    <source>
        <dbReference type="ARBA" id="ARBA00023163"/>
    </source>
</evidence>
<accession>A0ABP5GGF8</accession>
<dbReference type="Gene3D" id="1.25.40.10">
    <property type="entry name" value="Tetratricopeptide repeat domain"/>
    <property type="match status" value="1"/>
</dbReference>
<dbReference type="InterPro" id="IPR005158">
    <property type="entry name" value="BTAD"/>
</dbReference>
<dbReference type="Pfam" id="PF03704">
    <property type="entry name" value="BTAD"/>
    <property type="match status" value="1"/>
</dbReference>
<protein>
    <recommendedName>
        <fullName evidence="3">Bacterial transcriptional activator domain-containing protein</fullName>
    </recommendedName>
</protein>
<dbReference type="PANTHER" id="PTHR35807">
    <property type="entry name" value="TRANSCRIPTIONAL REGULATOR REDD-RELATED"/>
    <property type="match status" value="1"/>
</dbReference>
<evidence type="ECO:0000256" key="1">
    <source>
        <dbReference type="ARBA" id="ARBA00023015"/>
    </source>
</evidence>
<dbReference type="InterPro" id="IPR016032">
    <property type="entry name" value="Sig_transdc_resp-reg_C-effctor"/>
</dbReference>
<dbReference type="InterPro" id="IPR011990">
    <property type="entry name" value="TPR-like_helical_dom_sf"/>
</dbReference>
<dbReference type="CDD" id="cd15831">
    <property type="entry name" value="BTAD"/>
    <property type="match status" value="1"/>
</dbReference>
<dbReference type="SMART" id="SM01043">
    <property type="entry name" value="BTAD"/>
    <property type="match status" value="1"/>
</dbReference>
<evidence type="ECO:0000313" key="5">
    <source>
        <dbReference type="Proteomes" id="UP001500751"/>
    </source>
</evidence>
<keyword evidence="5" id="KW-1185">Reference proteome</keyword>
<gene>
    <name evidence="4" type="ORF">GCM10009839_54370</name>
</gene>
<evidence type="ECO:0000313" key="4">
    <source>
        <dbReference type="EMBL" id="GAA2044028.1"/>
    </source>
</evidence>
<feature type="domain" description="Bacterial transcriptional activator" evidence="3">
    <location>
        <begin position="110"/>
        <end position="255"/>
    </location>
</feature>
<dbReference type="EMBL" id="BAAAQN010000036">
    <property type="protein sequence ID" value="GAA2044028.1"/>
    <property type="molecule type" value="Genomic_DNA"/>
</dbReference>
<organism evidence="4 5">
    <name type="scientific">Catenulispora yoronensis</name>
    <dbReference type="NCBI Taxonomy" id="450799"/>
    <lineage>
        <taxon>Bacteria</taxon>
        <taxon>Bacillati</taxon>
        <taxon>Actinomycetota</taxon>
        <taxon>Actinomycetes</taxon>
        <taxon>Catenulisporales</taxon>
        <taxon>Catenulisporaceae</taxon>
        <taxon>Catenulispora</taxon>
    </lineage>
</organism>
<evidence type="ECO:0000259" key="3">
    <source>
        <dbReference type="SMART" id="SM01043"/>
    </source>
</evidence>
<dbReference type="PANTHER" id="PTHR35807:SF1">
    <property type="entry name" value="TRANSCRIPTIONAL REGULATOR REDD"/>
    <property type="match status" value="1"/>
</dbReference>
<dbReference type="InterPro" id="IPR051677">
    <property type="entry name" value="AfsR-DnrI-RedD_regulator"/>
</dbReference>
<reference evidence="5" key="1">
    <citation type="journal article" date="2019" name="Int. J. Syst. Evol. Microbiol.">
        <title>The Global Catalogue of Microorganisms (GCM) 10K type strain sequencing project: providing services to taxonomists for standard genome sequencing and annotation.</title>
        <authorList>
            <consortium name="The Broad Institute Genomics Platform"/>
            <consortium name="The Broad Institute Genome Sequencing Center for Infectious Disease"/>
            <person name="Wu L."/>
            <person name="Ma J."/>
        </authorList>
    </citation>
    <scope>NUCLEOTIDE SEQUENCE [LARGE SCALE GENOMIC DNA]</scope>
    <source>
        <strain evidence="5">JCM 16014</strain>
    </source>
</reference>
<dbReference type="Proteomes" id="UP001500751">
    <property type="component" value="Unassembled WGS sequence"/>
</dbReference>
<dbReference type="Gene3D" id="1.10.10.10">
    <property type="entry name" value="Winged helix-like DNA-binding domain superfamily/Winged helix DNA-binding domain"/>
    <property type="match status" value="1"/>
</dbReference>
<proteinExistence type="predicted"/>
<sequence>MILRKCHLRLRMGLTDVSDGISFGLLGTVVARRGDSASTITGRKGLLLAILLLDGGEVVPIDDIADLMSSARATLYNSVKRLRTALGDTDESLIEGIKPGYRINITRDQLDLAVFEDLADAGFRAFRAGDLPTATARLRAALAQWRGNPLGGVVLPVQLKGHVQRMEELRLQALEDLNAAYIQLGQHREAVPGLAQLTAAHPLRERPHAIYMRALHLSGRQKDAQTVYWDICRRLNDELAAAPGPELRETYSELIRI</sequence>